<sequence>MWKLVQLDPSVGSGSKRGRPGIRTPKKLQI</sequence>
<dbReference type="EMBL" id="CDPU01000003">
    <property type="protein sequence ID" value="CEO45602.1"/>
    <property type="molecule type" value="Genomic_DNA"/>
</dbReference>
<protein>
    <submittedName>
        <fullName evidence="2">Uncharacterized protein</fullName>
    </submittedName>
</protein>
<name>A0A0B7JQK7_BIOOC</name>
<proteinExistence type="predicted"/>
<reference evidence="2" key="1">
    <citation type="submission" date="2015-01" db="EMBL/GenBank/DDBJ databases">
        <authorList>
            <person name="Durling Mikael"/>
        </authorList>
    </citation>
    <scope>NUCLEOTIDE SEQUENCE</scope>
</reference>
<evidence type="ECO:0000313" key="2">
    <source>
        <dbReference type="EMBL" id="CEO45602.1"/>
    </source>
</evidence>
<accession>A0A0B7JQK7</accession>
<dbReference type="AlphaFoldDB" id="A0A0B7JQK7"/>
<evidence type="ECO:0000256" key="1">
    <source>
        <dbReference type="SAM" id="MobiDB-lite"/>
    </source>
</evidence>
<feature type="region of interest" description="Disordered" evidence="1">
    <location>
        <begin position="1"/>
        <end position="30"/>
    </location>
</feature>
<feature type="compositionally biased region" description="Basic residues" evidence="1">
    <location>
        <begin position="16"/>
        <end position="30"/>
    </location>
</feature>
<organism evidence="2">
    <name type="scientific">Bionectria ochroleuca</name>
    <name type="common">Gliocladium roseum</name>
    <dbReference type="NCBI Taxonomy" id="29856"/>
    <lineage>
        <taxon>Eukaryota</taxon>
        <taxon>Fungi</taxon>
        <taxon>Dikarya</taxon>
        <taxon>Ascomycota</taxon>
        <taxon>Pezizomycotina</taxon>
        <taxon>Sordariomycetes</taxon>
        <taxon>Hypocreomycetidae</taxon>
        <taxon>Hypocreales</taxon>
        <taxon>Bionectriaceae</taxon>
        <taxon>Clonostachys</taxon>
    </lineage>
</organism>
<gene>
    <name evidence="2" type="ORF">BN869_000001657_1</name>
</gene>